<dbReference type="GO" id="GO:0071973">
    <property type="term" value="P:bacterial-type flagellum-dependent cell motility"/>
    <property type="evidence" value="ECO:0007669"/>
    <property type="project" value="InterPro"/>
</dbReference>
<evidence type="ECO:0000256" key="4">
    <source>
        <dbReference type="ARBA" id="ARBA00022448"/>
    </source>
</evidence>
<dbReference type="GO" id="GO:0044781">
    <property type="term" value="P:bacterial-type flagellum organization"/>
    <property type="evidence" value="ECO:0007669"/>
    <property type="project" value="UniProtKB-KW"/>
</dbReference>
<evidence type="ECO:0000313" key="13">
    <source>
        <dbReference type="Proteomes" id="UP000450917"/>
    </source>
</evidence>
<evidence type="ECO:0000256" key="9">
    <source>
        <dbReference type="ARBA" id="ARBA00023136"/>
    </source>
</evidence>
<keyword evidence="10" id="KW-1006">Bacterial flagellum protein export</keyword>
<feature type="coiled-coil region" evidence="11">
    <location>
        <begin position="25"/>
        <end position="59"/>
    </location>
</feature>
<keyword evidence="8" id="KW-0653">Protein transport</keyword>
<evidence type="ECO:0000256" key="10">
    <source>
        <dbReference type="ARBA" id="ARBA00023225"/>
    </source>
</evidence>
<dbReference type="GO" id="GO:0015031">
    <property type="term" value="P:protein transport"/>
    <property type="evidence" value="ECO:0007669"/>
    <property type="project" value="UniProtKB-KW"/>
</dbReference>
<keyword evidence="9" id="KW-0472">Membrane</keyword>
<evidence type="ECO:0000256" key="5">
    <source>
        <dbReference type="ARBA" id="ARBA00022475"/>
    </source>
</evidence>
<evidence type="ECO:0000256" key="7">
    <source>
        <dbReference type="ARBA" id="ARBA00022795"/>
    </source>
</evidence>
<keyword evidence="12" id="KW-0969">Cilium</keyword>
<organism evidence="12 13">
    <name type="scientific">Paenibacillus validus</name>
    <dbReference type="NCBI Taxonomy" id="44253"/>
    <lineage>
        <taxon>Bacteria</taxon>
        <taxon>Bacillati</taxon>
        <taxon>Bacillota</taxon>
        <taxon>Bacilli</taxon>
        <taxon>Bacillales</taxon>
        <taxon>Paenibacillaceae</taxon>
        <taxon>Paenibacillus</taxon>
    </lineage>
</organism>
<dbReference type="InterPro" id="IPR053716">
    <property type="entry name" value="Flag_assembly_chemotaxis_eff"/>
</dbReference>
<evidence type="ECO:0000256" key="8">
    <source>
        <dbReference type="ARBA" id="ARBA00022927"/>
    </source>
</evidence>
<keyword evidence="7" id="KW-1005">Bacterial flagellum biogenesis</keyword>
<keyword evidence="5" id="KW-1003">Cell membrane</keyword>
<dbReference type="GO" id="GO:0005886">
    <property type="term" value="C:plasma membrane"/>
    <property type="evidence" value="ECO:0007669"/>
    <property type="project" value="UniProtKB-SubCell"/>
</dbReference>
<proteinExistence type="inferred from homology"/>
<keyword evidence="12" id="KW-0282">Flagellum</keyword>
<accession>A0A7X2Z8Y5</accession>
<dbReference type="Pfam" id="PF02050">
    <property type="entry name" value="FliJ"/>
    <property type="match status" value="1"/>
</dbReference>
<comment type="caution">
    <text evidence="12">The sequence shown here is derived from an EMBL/GenBank/DDBJ whole genome shotgun (WGS) entry which is preliminary data.</text>
</comment>
<dbReference type="Gene3D" id="1.10.287.1700">
    <property type="match status" value="1"/>
</dbReference>
<keyword evidence="11" id="KW-0175">Coiled coil</keyword>
<dbReference type="NCBIfam" id="TIGR02473">
    <property type="entry name" value="flagell_FliJ"/>
    <property type="match status" value="1"/>
</dbReference>
<evidence type="ECO:0000256" key="11">
    <source>
        <dbReference type="SAM" id="Coils"/>
    </source>
</evidence>
<dbReference type="Proteomes" id="UP000450917">
    <property type="component" value="Unassembled WGS sequence"/>
</dbReference>
<keyword evidence="13" id="KW-1185">Reference proteome</keyword>
<evidence type="ECO:0000256" key="2">
    <source>
        <dbReference type="ARBA" id="ARBA00010004"/>
    </source>
</evidence>
<keyword evidence="6" id="KW-0145">Chemotaxis</keyword>
<protein>
    <recommendedName>
        <fullName evidence="3">Flagellar FliJ protein</fullName>
    </recommendedName>
</protein>
<dbReference type="GO" id="GO:0009288">
    <property type="term" value="C:bacterial-type flagellum"/>
    <property type="evidence" value="ECO:0007669"/>
    <property type="project" value="InterPro"/>
</dbReference>
<name>A0A7X2Z8Y5_9BACL</name>
<keyword evidence="12" id="KW-0966">Cell projection</keyword>
<dbReference type="AlphaFoldDB" id="A0A7X2Z8Y5"/>
<gene>
    <name evidence="12" type="primary">fliJ</name>
    <name evidence="12" type="ORF">GNP93_07515</name>
</gene>
<reference evidence="12 13" key="1">
    <citation type="submission" date="2019-11" db="EMBL/GenBank/DDBJ databases">
        <title>Draft genome sequences of five Paenibacillus species of dairy origin.</title>
        <authorList>
            <person name="Olajide A.M."/>
            <person name="Chen S."/>
            <person name="Lapointe G."/>
        </authorList>
    </citation>
    <scope>NUCLEOTIDE SEQUENCE [LARGE SCALE GENOMIC DNA]</scope>
    <source>
        <strain evidence="12 13">2CS3</strain>
    </source>
</reference>
<comment type="similarity">
    <text evidence="2">Belongs to the FliJ family.</text>
</comment>
<evidence type="ECO:0000256" key="6">
    <source>
        <dbReference type="ARBA" id="ARBA00022500"/>
    </source>
</evidence>
<dbReference type="InterPro" id="IPR012823">
    <property type="entry name" value="Flagell_FliJ"/>
</dbReference>
<dbReference type="RefSeq" id="WP_127604553.1">
    <property type="nucleotide sequence ID" value="NZ_JARTHJ010000011.1"/>
</dbReference>
<sequence>MRFRYAFQKIVDLKENEKTQAEWVLSEAIGQMRKEESKLSELQQSKTDIQEQLHEASGRRTTVSNLMLLQSYVDHIEGRIQAKHRDVQQARGVVQLRQDDLNGKMLEEKVWNKAKEKAYQRFTADLLKREQDQLDEMATNRYKRLS</sequence>
<dbReference type="EMBL" id="WNZX01000004">
    <property type="protein sequence ID" value="MUG70528.1"/>
    <property type="molecule type" value="Genomic_DNA"/>
</dbReference>
<evidence type="ECO:0000313" key="12">
    <source>
        <dbReference type="EMBL" id="MUG70528.1"/>
    </source>
</evidence>
<keyword evidence="4" id="KW-0813">Transport</keyword>
<dbReference type="GO" id="GO:0006935">
    <property type="term" value="P:chemotaxis"/>
    <property type="evidence" value="ECO:0007669"/>
    <property type="project" value="UniProtKB-KW"/>
</dbReference>
<comment type="subcellular location">
    <subcellularLocation>
        <location evidence="1">Cell membrane</location>
        <topology evidence="1">Peripheral membrane protein</topology>
        <orientation evidence="1">Cytoplasmic side</orientation>
    </subcellularLocation>
</comment>
<evidence type="ECO:0000256" key="3">
    <source>
        <dbReference type="ARBA" id="ARBA00020392"/>
    </source>
</evidence>
<evidence type="ECO:0000256" key="1">
    <source>
        <dbReference type="ARBA" id="ARBA00004413"/>
    </source>
</evidence>